<dbReference type="EMBL" id="MU865915">
    <property type="protein sequence ID" value="KAK4454983.1"/>
    <property type="molecule type" value="Genomic_DNA"/>
</dbReference>
<accession>A0AAV9H2R1</accession>
<feature type="transmembrane region" description="Helical" evidence="2">
    <location>
        <begin position="64"/>
        <end position="91"/>
    </location>
</feature>
<evidence type="ECO:0000313" key="3">
    <source>
        <dbReference type="EMBL" id="KAK4454983.1"/>
    </source>
</evidence>
<dbReference type="PANTHER" id="PTHR38848">
    <property type="entry name" value="G-PROTEIN COUPLED RECEPTORS FAMILY 3 PROFILE DOMAIN-CONTAINING PROTEIN"/>
    <property type="match status" value="1"/>
</dbReference>
<name>A0AAV9H2R1_9PEZI</name>
<feature type="compositionally biased region" description="Basic residues" evidence="1">
    <location>
        <begin position="306"/>
        <end position="315"/>
    </location>
</feature>
<dbReference type="Proteomes" id="UP001321760">
    <property type="component" value="Unassembled WGS sequence"/>
</dbReference>
<feature type="compositionally biased region" description="Gly residues" evidence="1">
    <location>
        <begin position="464"/>
        <end position="482"/>
    </location>
</feature>
<feature type="transmembrane region" description="Helical" evidence="2">
    <location>
        <begin position="97"/>
        <end position="122"/>
    </location>
</feature>
<sequence>MAPSPIVDTVAVLGTRDVSDELRSINSVPLAGQIISVILAVSSVAIISAFLTQRSLAVKQWRRLPWVQWLVFAIYADSFLFVFATAILQFGFGVDQSIYICQSAILLCLVCYVTTKLIYLFLVEKAYIIRSTCKKPRMRSKLYLFNSVGMMGIYTGVVVLNFMHRVAKLENGQCIIGMKKLAMIPLIAFDLIVNIYLTILFLIPLSSLHSFKNMQQTKGNRRLRTVAKRTFIGSVCTLISSIVNLTVLMALDGEPGWVCLMCCNSDILFSAIVIQWVTSRDSTSHNDSFSASHGGTHAGDELGHIRSSRTRHRTSHTSDAANITSARASADSRCSRKILSSTEAIVEDVAEISIDDLDNAGARSHSPISTSGPFADDKKILGASVVASTMDDEDKPGHTEKDVAIQLPRVPPQSRSAGGTTGKHMPSASEVLVHVDYGASLSREGTAEGVILGNSIVIGTGAGAGAGARGGNGREGSQGAGGRRPHWKIGEGGVL</sequence>
<feature type="region of interest" description="Disordered" evidence="1">
    <location>
        <begin position="287"/>
        <end position="326"/>
    </location>
</feature>
<evidence type="ECO:0000313" key="4">
    <source>
        <dbReference type="Proteomes" id="UP001321760"/>
    </source>
</evidence>
<organism evidence="3 4">
    <name type="scientific">Podospora aff. communis PSN243</name>
    <dbReference type="NCBI Taxonomy" id="3040156"/>
    <lineage>
        <taxon>Eukaryota</taxon>
        <taxon>Fungi</taxon>
        <taxon>Dikarya</taxon>
        <taxon>Ascomycota</taxon>
        <taxon>Pezizomycotina</taxon>
        <taxon>Sordariomycetes</taxon>
        <taxon>Sordariomycetidae</taxon>
        <taxon>Sordariales</taxon>
        <taxon>Podosporaceae</taxon>
        <taxon>Podospora</taxon>
    </lineage>
</organism>
<feature type="region of interest" description="Disordered" evidence="1">
    <location>
        <begin position="464"/>
        <end position="495"/>
    </location>
</feature>
<reference evidence="3" key="1">
    <citation type="journal article" date="2023" name="Mol. Phylogenet. Evol.">
        <title>Genome-scale phylogeny and comparative genomics of the fungal order Sordariales.</title>
        <authorList>
            <person name="Hensen N."/>
            <person name="Bonometti L."/>
            <person name="Westerberg I."/>
            <person name="Brannstrom I.O."/>
            <person name="Guillou S."/>
            <person name="Cros-Aarteil S."/>
            <person name="Calhoun S."/>
            <person name="Haridas S."/>
            <person name="Kuo A."/>
            <person name="Mondo S."/>
            <person name="Pangilinan J."/>
            <person name="Riley R."/>
            <person name="LaButti K."/>
            <person name="Andreopoulos B."/>
            <person name="Lipzen A."/>
            <person name="Chen C."/>
            <person name="Yan M."/>
            <person name="Daum C."/>
            <person name="Ng V."/>
            <person name="Clum A."/>
            <person name="Steindorff A."/>
            <person name="Ohm R.A."/>
            <person name="Martin F."/>
            <person name="Silar P."/>
            <person name="Natvig D.O."/>
            <person name="Lalanne C."/>
            <person name="Gautier V."/>
            <person name="Ament-Velasquez S.L."/>
            <person name="Kruys A."/>
            <person name="Hutchinson M.I."/>
            <person name="Powell A.J."/>
            <person name="Barry K."/>
            <person name="Miller A.N."/>
            <person name="Grigoriev I.V."/>
            <person name="Debuchy R."/>
            <person name="Gladieux P."/>
            <person name="Hiltunen Thoren M."/>
            <person name="Johannesson H."/>
        </authorList>
    </citation>
    <scope>NUCLEOTIDE SEQUENCE</scope>
    <source>
        <strain evidence="3">PSN243</strain>
    </source>
</reference>
<feature type="transmembrane region" description="Helical" evidence="2">
    <location>
        <begin position="30"/>
        <end position="52"/>
    </location>
</feature>
<evidence type="ECO:0000256" key="1">
    <source>
        <dbReference type="SAM" id="MobiDB-lite"/>
    </source>
</evidence>
<dbReference type="PANTHER" id="PTHR38848:SF3">
    <property type="entry name" value="G-PROTEIN COUPLED RECEPTORS FAMILY 3 PROFILE DOMAIN-CONTAINING PROTEIN"/>
    <property type="match status" value="1"/>
</dbReference>
<protein>
    <submittedName>
        <fullName evidence="3">Uncharacterized protein</fullName>
    </submittedName>
</protein>
<evidence type="ECO:0000256" key="2">
    <source>
        <dbReference type="SAM" id="Phobius"/>
    </source>
</evidence>
<proteinExistence type="predicted"/>
<comment type="caution">
    <text evidence="3">The sequence shown here is derived from an EMBL/GenBank/DDBJ whole genome shotgun (WGS) entry which is preliminary data.</text>
</comment>
<feature type="transmembrane region" description="Helical" evidence="2">
    <location>
        <begin position="226"/>
        <end position="249"/>
    </location>
</feature>
<feature type="transmembrane region" description="Helical" evidence="2">
    <location>
        <begin position="183"/>
        <end position="205"/>
    </location>
</feature>
<feature type="transmembrane region" description="Helical" evidence="2">
    <location>
        <begin position="143"/>
        <end position="163"/>
    </location>
</feature>
<reference evidence="3" key="2">
    <citation type="submission" date="2023-05" db="EMBL/GenBank/DDBJ databases">
        <authorList>
            <consortium name="Lawrence Berkeley National Laboratory"/>
            <person name="Steindorff A."/>
            <person name="Hensen N."/>
            <person name="Bonometti L."/>
            <person name="Westerberg I."/>
            <person name="Brannstrom I.O."/>
            <person name="Guillou S."/>
            <person name="Cros-Aarteil S."/>
            <person name="Calhoun S."/>
            <person name="Haridas S."/>
            <person name="Kuo A."/>
            <person name="Mondo S."/>
            <person name="Pangilinan J."/>
            <person name="Riley R."/>
            <person name="Labutti K."/>
            <person name="Andreopoulos B."/>
            <person name="Lipzen A."/>
            <person name="Chen C."/>
            <person name="Yanf M."/>
            <person name="Daum C."/>
            <person name="Ng V."/>
            <person name="Clum A."/>
            <person name="Ohm R."/>
            <person name="Martin F."/>
            <person name="Silar P."/>
            <person name="Natvig D."/>
            <person name="Lalanne C."/>
            <person name="Gautier V."/>
            <person name="Ament-Velasquez S.L."/>
            <person name="Kruys A."/>
            <person name="Hutchinson M.I."/>
            <person name="Powell A.J."/>
            <person name="Barry K."/>
            <person name="Miller A.N."/>
            <person name="Grigoriev I.V."/>
            <person name="Debuchy R."/>
            <person name="Gladieux P."/>
            <person name="Thoren M.H."/>
            <person name="Johannesson H."/>
        </authorList>
    </citation>
    <scope>NUCLEOTIDE SEQUENCE</scope>
    <source>
        <strain evidence="3">PSN243</strain>
    </source>
</reference>
<keyword evidence="2" id="KW-0472">Membrane</keyword>
<keyword evidence="2" id="KW-0812">Transmembrane</keyword>
<keyword evidence="2" id="KW-1133">Transmembrane helix</keyword>
<dbReference type="AlphaFoldDB" id="A0AAV9H2R1"/>
<gene>
    <name evidence="3" type="ORF">QBC34DRAFT_104860</name>
</gene>
<keyword evidence="4" id="KW-1185">Reference proteome</keyword>